<keyword evidence="3 10" id="KW-0418">Kinase</keyword>
<evidence type="ECO:0000259" key="8">
    <source>
        <dbReference type="PROSITE" id="PS50011"/>
    </source>
</evidence>
<keyword evidence="1" id="KW-0808">Transferase</keyword>
<comment type="caution">
    <text evidence="10">The sequence shown here is derived from an EMBL/GenBank/DDBJ whole genome shotgun (WGS) entry which is preliminary data.</text>
</comment>
<gene>
    <name evidence="10" type="ORF">KUDE01_012659</name>
</gene>
<dbReference type="SUPFAM" id="SSF54768">
    <property type="entry name" value="dsRNA-binding domain-like"/>
    <property type="match status" value="3"/>
</dbReference>
<evidence type="ECO:0000259" key="9">
    <source>
        <dbReference type="PROSITE" id="PS50137"/>
    </source>
</evidence>
<evidence type="ECO:0000256" key="6">
    <source>
        <dbReference type="PROSITE-ProRule" id="PRU10141"/>
    </source>
</evidence>
<dbReference type="SUPFAM" id="SSF56112">
    <property type="entry name" value="Protein kinase-like (PK-like)"/>
    <property type="match status" value="2"/>
</dbReference>
<feature type="domain" description="Protein kinase" evidence="8">
    <location>
        <begin position="546"/>
        <end position="730"/>
    </location>
</feature>
<feature type="domain" description="DRBM" evidence="9">
    <location>
        <begin position="370"/>
        <end position="407"/>
    </location>
</feature>
<dbReference type="GO" id="GO:0004694">
    <property type="term" value="F:eukaryotic translation initiation factor 2alpha kinase activity"/>
    <property type="evidence" value="ECO:0007669"/>
    <property type="project" value="TreeGrafter"/>
</dbReference>
<dbReference type="SMART" id="SM00220">
    <property type="entry name" value="S_TKc"/>
    <property type="match status" value="1"/>
</dbReference>
<evidence type="ECO:0000256" key="4">
    <source>
        <dbReference type="ARBA" id="ARBA00022840"/>
    </source>
</evidence>
<reference evidence="10" key="1">
    <citation type="submission" date="2023-04" db="EMBL/GenBank/DDBJ databases">
        <title>Chromosome-level genome of Chaenocephalus aceratus.</title>
        <authorList>
            <person name="Park H."/>
        </authorList>
    </citation>
    <scope>NUCLEOTIDE SEQUENCE</scope>
    <source>
        <strain evidence="10">DE</strain>
        <tissue evidence="10">Muscle</tissue>
    </source>
</reference>
<proteinExistence type="predicted"/>
<dbReference type="GO" id="GO:0005737">
    <property type="term" value="C:cytoplasm"/>
    <property type="evidence" value="ECO:0007669"/>
    <property type="project" value="TreeGrafter"/>
</dbReference>
<organism evidence="10 11">
    <name type="scientific">Dissostichus eleginoides</name>
    <name type="common">Patagonian toothfish</name>
    <name type="synonym">Dissostichus amissus</name>
    <dbReference type="NCBI Taxonomy" id="100907"/>
    <lineage>
        <taxon>Eukaryota</taxon>
        <taxon>Metazoa</taxon>
        <taxon>Chordata</taxon>
        <taxon>Craniata</taxon>
        <taxon>Vertebrata</taxon>
        <taxon>Euteleostomi</taxon>
        <taxon>Actinopterygii</taxon>
        <taxon>Neopterygii</taxon>
        <taxon>Teleostei</taxon>
        <taxon>Neoteleostei</taxon>
        <taxon>Acanthomorphata</taxon>
        <taxon>Eupercaria</taxon>
        <taxon>Perciformes</taxon>
        <taxon>Notothenioidei</taxon>
        <taxon>Nototheniidae</taxon>
        <taxon>Dissostichus</taxon>
    </lineage>
</organism>
<keyword evidence="5" id="KW-0694">RNA-binding</keyword>
<dbReference type="GO" id="GO:0005634">
    <property type="term" value="C:nucleus"/>
    <property type="evidence" value="ECO:0007669"/>
    <property type="project" value="TreeGrafter"/>
</dbReference>
<dbReference type="Pfam" id="PF00035">
    <property type="entry name" value="dsrm"/>
    <property type="match status" value="3"/>
</dbReference>
<feature type="domain" description="DRBM" evidence="9">
    <location>
        <begin position="5"/>
        <end position="73"/>
    </location>
</feature>
<evidence type="ECO:0000256" key="2">
    <source>
        <dbReference type="ARBA" id="ARBA00022741"/>
    </source>
</evidence>
<keyword evidence="2 6" id="KW-0547">Nucleotide-binding</keyword>
<keyword evidence="11" id="KW-1185">Reference proteome</keyword>
<dbReference type="GO" id="GO:0005524">
    <property type="term" value="F:ATP binding"/>
    <property type="evidence" value="ECO:0007669"/>
    <property type="project" value="UniProtKB-UniRule"/>
</dbReference>
<dbReference type="Gene3D" id="3.30.200.20">
    <property type="entry name" value="Phosphorylase Kinase, domain 1"/>
    <property type="match status" value="2"/>
</dbReference>
<feature type="region of interest" description="Disordered" evidence="7">
    <location>
        <begin position="67"/>
        <end position="87"/>
    </location>
</feature>
<evidence type="ECO:0000313" key="10">
    <source>
        <dbReference type="EMBL" id="KAK1905477.1"/>
    </source>
</evidence>
<dbReference type="Pfam" id="PF00069">
    <property type="entry name" value="Pkinase"/>
    <property type="match status" value="2"/>
</dbReference>
<dbReference type="PROSITE" id="PS50011">
    <property type="entry name" value="PROTEIN_KINASE_DOM"/>
    <property type="match status" value="2"/>
</dbReference>
<dbReference type="Proteomes" id="UP001228049">
    <property type="component" value="Unassembled WGS sequence"/>
</dbReference>
<feature type="binding site" evidence="6">
    <location>
        <position position="123"/>
    </location>
    <ligand>
        <name>ATP</name>
        <dbReference type="ChEBI" id="CHEBI:30616"/>
    </ligand>
</feature>
<dbReference type="InterPro" id="IPR017441">
    <property type="entry name" value="Protein_kinase_ATP_BS"/>
</dbReference>
<dbReference type="InterPro" id="IPR014720">
    <property type="entry name" value="dsRBD_dom"/>
</dbReference>
<feature type="binding site" evidence="6">
    <location>
        <position position="575"/>
    </location>
    <ligand>
        <name>ATP</name>
        <dbReference type="ChEBI" id="CHEBI:30616"/>
    </ligand>
</feature>
<dbReference type="SMART" id="SM00358">
    <property type="entry name" value="DSRM"/>
    <property type="match status" value="3"/>
</dbReference>
<dbReference type="InterPro" id="IPR011009">
    <property type="entry name" value="Kinase-like_dom_sf"/>
</dbReference>
<dbReference type="PROSITE" id="PS00107">
    <property type="entry name" value="PROTEIN_KINASE_ATP"/>
    <property type="match status" value="2"/>
</dbReference>
<dbReference type="PANTHER" id="PTHR11042">
    <property type="entry name" value="EUKARYOTIC TRANSLATION INITIATION FACTOR 2-ALPHA KINASE EIF2-ALPHA KINASE -RELATED"/>
    <property type="match status" value="1"/>
</dbReference>
<dbReference type="AlphaFoldDB" id="A0AAD9CQB7"/>
<dbReference type="Gene3D" id="3.30.160.20">
    <property type="match status" value="3"/>
</dbReference>
<dbReference type="PANTHER" id="PTHR11042:SF166">
    <property type="entry name" value="EUKARYOTIC TRANSLATION INITIATION FACTOR 2-ALPHA KINASE 3"/>
    <property type="match status" value="1"/>
</dbReference>
<evidence type="ECO:0000313" key="11">
    <source>
        <dbReference type="Proteomes" id="UP001228049"/>
    </source>
</evidence>
<evidence type="ECO:0000256" key="5">
    <source>
        <dbReference type="PROSITE-ProRule" id="PRU00266"/>
    </source>
</evidence>
<evidence type="ECO:0000256" key="7">
    <source>
        <dbReference type="SAM" id="MobiDB-lite"/>
    </source>
</evidence>
<feature type="domain" description="DRBM" evidence="9">
    <location>
        <begin position="481"/>
        <end position="514"/>
    </location>
</feature>
<accession>A0AAD9CQB7</accession>
<feature type="non-terminal residue" evidence="10">
    <location>
        <position position="1"/>
    </location>
</feature>
<dbReference type="InterPro" id="IPR050339">
    <property type="entry name" value="CC_SR_Kinase"/>
</dbReference>
<dbReference type="Gene3D" id="1.10.510.10">
    <property type="entry name" value="Transferase(Phosphotransferase) domain 1"/>
    <property type="match status" value="2"/>
</dbReference>
<feature type="domain" description="Protein kinase" evidence="8">
    <location>
        <begin position="94"/>
        <end position="372"/>
    </location>
</feature>
<evidence type="ECO:0000256" key="3">
    <source>
        <dbReference type="ARBA" id="ARBA00022777"/>
    </source>
</evidence>
<sequence>MESGNYVGRLNEYAHKKRFILDYRESPPNGPDHCKTFTQRVVLNGIVYPEGVGKTKKEARKDAAKNALSDLSEGTNQHAVKKKTSTPSRFTSDFDPIEYLGIGGYGSVYKARRKLEEKYYAVKIVRSDKKAFREVGTLSDLLHHNVIRYFNCWIEDTRYEDGISAGSSAGGYSDAQSTDDPSVKFLYIQMELCKTKTLKEWINEKNTQSPQDTKRRQESLTIAQQIVSGVEYIHSKGHIHRDLKPDNILFGLDDKEVKIGDFGLVTRDDDALMDRTENRGTRSYMAPEQVGKTYDRKVDIFALGLIYLELLWKVSSGHERGEVLQNARKQILPTDFSRAYQEENLIIKKMLHEKPEVRPKASDLKAQLDKFTQRVVLNGKVYPDGVGKTKKEAKQDAAKNALRDLSEGAHQTAVENYNPTSAQQKQEPNQNDSDICNKTRSLSVNSQDQNFIGLVDHYCQKKNHRHTFIEERRWGPDHEPQLIIEDKEYPVAEGRTSKEAKQNAAKLAWFALQEQSDWDSKHPVKDKIIGNTENQTSTLSRFTDEFDVTECLGKGAYGCVYAARDKRLKQDFAVKIVRSNEKALREVGTLSKLLHCNIVRYYTFWMEDSRYQGHITAGNSAGSFSSSQSIEDPSAKYLYIQMELCKTKTLKKWINEKNAQSLQDSKRRQESVAIAQQIVSGVEYIHSMGHIHRDLKITGKTYDRKVDIFALGLIYFELLWKLSTGHERGV</sequence>
<keyword evidence="4 6" id="KW-0067">ATP-binding</keyword>
<dbReference type="GO" id="GO:0003723">
    <property type="term" value="F:RNA binding"/>
    <property type="evidence" value="ECO:0007669"/>
    <property type="project" value="UniProtKB-UniRule"/>
</dbReference>
<dbReference type="InterPro" id="IPR000719">
    <property type="entry name" value="Prot_kinase_dom"/>
</dbReference>
<evidence type="ECO:0000256" key="1">
    <source>
        <dbReference type="ARBA" id="ARBA00022679"/>
    </source>
</evidence>
<name>A0AAD9CQB7_DISEL</name>
<dbReference type="PROSITE" id="PS50137">
    <property type="entry name" value="DS_RBD"/>
    <property type="match status" value="3"/>
</dbReference>
<protein>
    <submittedName>
        <fullName evidence="10">Interferon-induced double-stranded RNA-activated protein kinase</fullName>
    </submittedName>
</protein>
<dbReference type="EMBL" id="JASDAP010000003">
    <property type="protein sequence ID" value="KAK1905477.1"/>
    <property type="molecule type" value="Genomic_DNA"/>
</dbReference>